<evidence type="ECO:0000313" key="2">
    <source>
        <dbReference type="Proteomes" id="UP000250125"/>
    </source>
</evidence>
<sequence length="758" mass="86923">MEENGSSSKREWTTLKVPPEIHDAFKEIKKSLKDKHGKSLNNGDVMRFLLYLAKIALELEGNPKLDGVAEPISYETLKKLENYSQHISENFGIPVEYVRGGVLWGLLEISKDNLDNWRVAEYYLKLAKEWVGTYTVNVYSDEVSSTLASIIELISRIGQNNPHRKEIQRRLFQSVEEIVVIAFLESPSRVIKALILNRLHTRDLEGALGTLKRALKQGVFKETSELEELVLKFLGEANRVGGDEILFEFVKDLQRACSSLETELLIVENAARYIDVKPFYEDLSDRGYLLPEDRLEVVRSMIRSASLRNDEELLSYAIKLAKEELEKLRQSDVPSFRFERRHIVEELAKNGLEDKVIELKFEDEVPSIGYYTIVTLSKLKREFHEGWREFKRLLNLGCKVNKKCPEIKPFEIFVHKNWVDIRAECLELSGTEEDLTQFAVYVWGDLYDLKTARIDVRCNNQQIISLGLSTGLPEGVLAKLLGALIKEGSTPMGDKILAARLLSSVDSEKDLARNILKDAINSMNSHQILYFMGDSAFLQLLNDLDFDPLELLNKALGEFFSENNKYFPYTYLKAFINALVFTRSPSEAFEIIENGRILDVIDKTMDNTLAGKLHTQELGWTKTEMIDWFVEAMLQKMGPRYTAKFILEQEIATSRLPWLIEMTIAEGDFETASKLASRFGLGWFGQRDLQALLEYRTEECINELKGAIHADHKDKEQEVPECYKAVMSLLRNSKKKVDKVLIGKLAGRLLSWWARMEV</sequence>
<proteinExistence type="predicted"/>
<dbReference type="AlphaFoldDB" id="A0A2Z2MLA0"/>
<keyword evidence="2" id="KW-1185">Reference proteome</keyword>
<protein>
    <submittedName>
        <fullName evidence="1">Uncharacterized protein</fullName>
    </submittedName>
</protein>
<reference evidence="1 2" key="1">
    <citation type="submission" date="2016-04" db="EMBL/GenBank/DDBJ databases">
        <title>Complete genome sequence of Thermococcus siculi type strain RG-20.</title>
        <authorList>
            <person name="Oger P.M."/>
        </authorList>
    </citation>
    <scope>NUCLEOTIDE SEQUENCE [LARGE SCALE GENOMIC DNA]</scope>
    <source>
        <strain evidence="1 2">RG-20</strain>
    </source>
</reference>
<gene>
    <name evidence="1" type="ORF">A3L11_02695</name>
</gene>
<name>A0A2Z2MLA0_9EURY</name>
<accession>A0A2Z2MLA0</accession>
<dbReference type="KEGG" id="tsl:A3L11_02695"/>
<dbReference type="Proteomes" id="UP000250125">
    <property type="component" value="Chromosome"/>
</dbReference>
<dbReference type="EMBL" id="CP015103">
    <property type="protein sequence ID" value="ASJ08191.1"/>
    <property type="molecule type" value="Genomic_DNA"/>
</dbReference>
<evidence type="ECO:0000313" key="1">
    <source>
        <dbReference type="EMBL" id="ASJ08191.1"/>
    </source>
</evidence>
<organism evidence="1 2">
    <name type="scientific">Thermococcus siculi</name>
    <dbReference type="NCBI Taxonomy" id="72803"/>
    <lineage>
        <taxon>Archaea</taxon>
        <taxon>Methanobacteriati</taxon>
        <taxon>Methanobacteriota</taxon>
        <taxon>Thermococci</taxon>
        <taxon>Thermococcales</taxon>
        <taxon>Thermococcaceae</taxon>
        <taxon>Thermococcus</taxon>
    </lineage>
</organism>